<dbReference type="EMBL" id="OX597819">
    <property type="protein sequence ID" value="CAI9724905.1"/>
    <property type="molecule type" value="Genomic_DNA"/>
</dbReference>
<gene>
    <name evidence="2" type="ORF">OCTVUL_1B015907</name>
</gene>
<dbReference type="AlphaFoldDB" id="A0AA36AZ12"/>
<dbReference type="Proteomes" id="UP001162480">
    <property type="component" value="Chromosome 6"/>
</dbReference>
<evidence type="ECO:0000313" key="2">
    <source>
        <dbReference type="EMBL" id="CAI9724905.1"/>
    </source>
</evidence>
<feature type="region of interest" description="Disordered" evidence="1">
    <location>
        <begin position="18"/>
        <end position="50"/>
    </location>
</feature>
<sequence length="107" mass="12486">MAISNSFNRIFVRCEDTDGDTKKDISKREIKHQRERERGDKPREKMKEKQIGRLAAQRLSFYTTIDGSIQFIVESKPSHVAKTKYSCFQKDLQDAFTATAQGKYDEY</sequence>
<evidence type="ECO:0000313" key="3">
    <source>
        <dbReference type="Proteomes" id="UP001162480"/>
    </source>
</evidence>
<organism evidence="2 3">
    <name type="scientific">Octopus vulgaris</name>
    <name type="common">Common octopus</name>
    <dbReference type="NCBI Taxonomy" id="6645"/>
    <lineage>
        <taxon>Eukaryota</taxon>
        <taxon>Metazoa</taxon>
        <taxon>Spiralia</taxon>
        <taxon>Lophotrochozoa</taxon>
        <taxon>Mollusca</taxon>
        <taxon>Cephalopoda</taxon>
        <taxon>Coleoidea</taxon>
        <taxon>Octopodiformes</taxon>
        <taxon>Octopoda</taxon>
        <taxon>Incirrata</taxon>
        <taxon>Octopodidae</taxon>
        <taxon>Octopus</taxon>
    </lineage>
</organism>
<protein>
    <submittedName>
        <fullName evidence="2">Uncharacterized protein</fullName>
    </submittedName>
</protein>
<proteinExistence type="predicted"/>
<accession>A0AA36AZ12</accession>
<keyword evidence="3" id="KW-1185">Reference proteome</keyword>
<reference evidence="2" key="1">
    <citation type="submission" date="2023-08" db="EMBL/GenBank/DDBJ databases">
        <authorList>
            <person name="Alioto T."/>
            <person name="Alioto T."/>
            <person name="Gomez Garrido J."/>
        </authorList>
    </citation>
    <scope>NUCLEOTIDE SEQUENCE</scope>
</reference>
<evidence type="ECO:0000256" key="1">
    <source>
        <dbReference type="SAM" id="MobiDB-lite"/>
    </source>
</evidence>
<name>A0AA36AZ12_OCTVU</name>